<evidence type="ECO:0000313" key="2">
    <source>
        <dbReference type="EMBL" id="MBB3146641.1"/>
    </source>
</evidence>
<keyword evidence="3" id="KW-1185">Reference proteome</keyword>
<proteinExistence type="predicted"/>
<gene>
    <name evidence="2" type="ORF">FHS21_003057</name>
</gene>
<sequence length="96" mass="11006">MSNAASVSLRAKIWRHLLRRNIFGKNRPHQSLGLPTGSLDSDFDALFPDNDLIGNHSRHLSWILHVFFWRLVRLGCQIALLLFQVGISPIFFIIVI</sequence>
<reference evidence="2 3" key="1">
    <citation type="submission" date="2020-08" db="EMBL/GenBank/DDBJ databases">
        <title>Genomic Encyclopedia of Type Strains, Phase III (KMG-III): the genomes of soil and plant-associated and newly described type strains.</title>
        <authorList>
            <person name="Whitman W."/>
        </authorList>
    </citation>
    <scope>NUCLEOTIDE SEQUENCE [LARGE SCALE GENOMIC DNA]</scope>
    <source>
        <strain evidence="2 3">CECT 7015</strain>
    </source>
</reference>
<name>A0A839UD83_9HYPH</name>
<organism evidence="2 3">
    <name type="scientific">Phyllobacterium trifolii</name>
    <dbReference type="NCBI Taxonomy" id="300193"/>
    <lineage>
        <taxon>Bacteria</taxon>
        <taxon>Pseudomonadati</taxon>
        <taxon>Pseudomonadota</taxon>
        <taxon>Alphaproteobacteria</taxon>
        <taxon>Hyphomicrobiales</taxon>
        <taxon>Phyllobacteriaceae</taxon>
        <taxon>Phyllobacterium</taxon>
    </lineage>
</organism>
<dbReference type="EMBL" id="JACHXN010000009">
    <property type="protein sequence ID" value="MBB3146641.1"/>
    <property type="molecule type" value="Genomic_DNA"/>
</dbReference>
<accession>A0A839UD83</accession>
<keyword evidence="1" id="KW-0812">Transmembrane</keyword>
<evidence type="ECO:0000256" key="1">
    <source>
        <dbReference type="SAM" id="Phobius"/>
    </source>
</evidence>
<dbReference type="Proteomes" id="UP000554520">
    <property type="component" value="Unassembled WGS sequence"/>
</dbReference>
<evidence type="ECO:0000313" key="3">
    <source>
        <dbReference type="Proteomes" id="UP000554520"/>
    </source>
</evidence>
<comment type="caution">
    <text evidence="2">The sequence shown here is derived from an EMBL/GenBank/DDBJ whole genome shotgun (WGS) entry which is preliminary data.</text>
</comment>
<protein>
    <submittedName>
        <fullName evidence="2">Uncharacterized protein</fullName>
    </submittedName>
</protein>
<feature type="transmembrane region" description="Helical" evidence="1">
    <location>
        <begin position="71"/>
        <end position="95"/>
    </location>
</feature>
<dbReference type="AlphaFoldDB" id="A0A839UD83"/>
<keyword evidence="1" id="KW-1133">Transmembrane helix</keyword>
<keyword evidence="1" id="KW-0472">Membrane</keyword>